<gene>
    <name evidence="7" type="ORF">H9808_05890</name>
</gene>
<feature type="transmembrane region" description="Helical" evidence="6">
    <location>
        <begin position="131"/>
        <end position="151"/>
    </location>
</feature>
<dbReference type="Proteomes" id="UP000824106">
    <property type="component" value="Unassembled WGS sequence"/>
</dbReference>
<dbReference type="PANTHER" id="PTHR42865:SF8">
    <property type="entry name" value="SERINE_THREONINE TRANSPORTER SSTT"/>
    <property type="match status" value="1"/>
</dbReference>
<feature type="transmembrane region" description="Helical" evidence="6">
    <location>
        <begin position="77"/>
        <end position="101"/>
    </location>
</feature>
<evidence type="ECO:0000256" key="2">
    <source>
        <dbReference type="ARBA" id="ARBA00022448"/>
    </source>
</evidence>
<keyword evidence="2" id="KW-0813">Transport</keyword>
<evidence type="ECO:0000313" key="7">
    <source>
        <dbReference type="EMBL" id="HIZ71282.1"/>
    </source>
</evidence>
<sequence length="397" mass="42771">MKKKLNLGLVPKIILAIIMGIVLGQLPFVSASFIRLLLTFAEFFSSFLNFVIPLMIVGLITKGIAELTEGAGKLLGVTFLTAYGSTLVSGTIAYFVAIALFPKFITPDLVESITATEKSLTPYFSIPLEPLLSVTSALVFAFMMGVGISWLKTQKSGEVMYEFFVEFEAIIMKVLSAVIVPILPFYIMTNFANMSYSGSVFNILSIFWRVFMIVIVLQILYISLMFILAGLYTGKNPFTLIKNQIPGYLTALGTQSSAATIPINVKVAKKNGVSEIVRNFVVPLGATIHLAGSMITIVTTSVAVLLISGLPTDFLTVGSFIAVLGLAMIAAPGAPGGAIMSALPFLPIIGIVTDTMQQLMISLYITQDSFGTAANVSGDNAIAVFIDKWYHHKNNNI</sequence>
<dbReference type="PRINTS" id="PR00173">
    <property type="entry name" value="EDTRNSPORT"/>
</dbReference>
<comment type="subcellular location">
    <subcellularLocation>
        <location evidence="1">Membrane</location>
        <topology evidence="1">Multi-pass membrane protein</topology>
    </subcellularLocation>
</comment>
<feature type="transmembrane region" description="Helical" evidence="6">
    <location>
        <begin position="206"/>
        <end position="232"/>
    </location>
</feature>
<feature type="transmembrane region" description="Helical" evidence="6">
    <location>
        <begin position="12"/>
        <end position="37"/>
    </location>
</feature>
<comment type="caution">
    <text evidence="7">The sequence shown here is derived from an EMBL/GenBank/DDBJ whole genome shotgun (WGS) entry which is preliminary data.</text>
</comment>
<name>A0A9D2G2J5_9LACT</name>
<dbReference type="PANTHER" id="PTHR42865">
    <property type="entry name" value="PROTON/GLUTAMATE-ASPARTATE SYMPORTER"/>
    <property type="match status" value="1"/>
</dbReference>
<dbReference type="EMBL" id="DXAZ01000089">
    <property type="protein sequence ID" value="HIZ71282.1"/>
    <property type="molecule type" value="Genomic_DNA"/>
</dbReference>
<protein>
    <submittedName>
        <fullName evidence="7">Dicarboxylate/amino acid:cation symporter</fullName>
    </submittedName>
</protein>
<keyword evidence="3 6" id="KW-0812">Transmembrane</keyword>
<evidence type="ECO:0000256" key="1">
    <source>
        <dbReference type="ARBA" id="ARBA00004141"/>
    </source>
</evidence>
<dbReference type="GO" id="GO:0032329">
    <property type="term" value="P:serine transport"/>
    <property type="evidence" value="ECO:0007669"/>
    <property type="project" value="TreeGrafter"/>
</dbReference>
<proteinExistence type="predicted"/>
<evidence type="ECO:0000313" key="8">
    <source>
        <dbReference type="Proteomes" id="UP000824106"/>
    </source>
</evidence>
<organism evidence="7 8">
    <name type="scientific">Candidatus Atopostipes pullistercoris</name>
    <dbReference type="NCBI Taxonomy" id="2838467"/>
    <lineage>
        <taxon>Bacteria</taxon>
        <taxon>Bacillati</taxon>
        <taxon>Bacillota</taxon>
        <taxon>Bacilli</taxon>
        <taxon>Lactobacillales</taxon>
        <taxon>Carnobacteriaceae</taxon>
        <taxon>Atopostipes</taxon>
    </lineage>
</organism>
<evidence type="ECO:0000256" key="5">
    <source>
        <dbReference type="ARBA" id="ARBA00023136"/>
    </source>
</evidence>
<dbReference type="Pfam" id="PF00375">
    <property type="entry name" value="SDF"/>
    <property type="match status" value="1"/>
</dbReference>
<evidence type="ECO:0000256" key="4">
    <source>
        <dbReference type="ARBA" id="ARBA00022989"/>
    </source>
</evidence>
<keyword evidence="5 6" id="KW-0472">Membrane</keyword>
<feature type="transmembrane region" description="Helical" evidence="6">
    <location>
        <begin position="280"/>
        <end position="307"/>
    </location>
</feature>
<evidence type="ECO:0000256" key="3">
    <source>
        <dbReference type="ARBA" id="ARBA00022692"/>
    </source>
</evidence>
<feature type="transmembrane region" description="Helical" evidence="6">
    <location>
        <begin position="43"/>
        <end position="65"/>
    </location>
</feature>
<dbReference type="InterPro" id="IPR036458">
    <property type="entry name" value="Na:dicarbo_symporter_sf"/>
</dbReference>
<feature type="transmembrane region" description="Helical" evidence="6">
    <location>
        <begin position="319"/>
        <end position="352"/>
    </location>
</feature>
<reference evidence="7" key="1">
    <citation type="journal article" date="2021" name="PeerJ">
        <title>Extensive microbial diversity within the chicken gut microbiome revealed by metagenomics and culture.</title>
        <authorList>
            <person name="Gilroy R."/>
            <person name="Ravi A."/>
            <person name="Getino M."/>
            <person name="Pursley I."/>
            <person name="Horton D.L."/>
            <person name="Alikhan N.F."/>
            <person name="Baker D."/>
            <person name="Gharbi K."/>
            <person name="Hall N."/>
            <person name="Watson M."/>
            <person name="Adriaenssens E.M."/>
            <person name="Foster-Nyarko E."/>
            <person name="Jarju S."/>
            <person name="Secka A."/>
            <person name="Antonio M."/>
            <person name="Oren A."/>
            <person name="Chaudhuri R.R."/>
            <person name="La Ragione R."/>
            <person name="Hildebrand F."/>
            <person name="Pallen M.J."/>
        </authorList>
    </citation>
    <scope>NUCLEOTIDE SEQUENCE</scope>
    <source>
        <strain evidence="7">CHK169-4300</strain>
    </source>
</reference>
<accession>A0A9D2G2J5</accession>
<dbReference type="GO" id="GO:0005295">
    <property type="term" value="F:neutral L-amino acid:sodium symporter activity"/>
    <property type="evidence" value="ECO:0007669"/>
    <property type="project" value="TreeGrafter"/>
</dbReference>
<feature type="transmembrane region" description="Helical" evidence="6">
    <location>
        <begin position="163"/>
        <end position="186"/>
    </location>
</feature>
<dbReference type="Gene3D" id="1.10.3860.10">
    <property type="entry name" value="Sodium:dicarboxylate symporter"/>
    <property type="match status" value="1"/>
</dbReference>
<dbReference type="GO" id="GO:0005886">
    <property type="term" value="C:plasma membrane"/>
    <property type="evidence" value="ECO:0007669"/>
    <property type="project" value="TreeGrafter"/>
</dbReference>
<dbReference type="SUPFAM" id="SSF118215">
    <property type="entry name" value="Proton glutamate symport protein"/>
    <property type="match status" value="1"/>
</dbReference>
<reference evidence="7" key="2">
    <citation type="submission" date="2021-04" db="EMBL/GenBank/DDBJ databases">
        <authorList>
            <person name="Gilroy R."/>
        </authorList>
    </citation>
    <scope>NUCLEOTIDE SEQUENCE</scope>
    <source>
        <strain evidence="7">CHK169-4300</strain>
    </source>
</reference>
<evidence type="ECO:0000256" key="6">
    <source>
        <dbReference type="SAM" id="Phobius"/>
    </source>
</evidence>
<keyword evidence="4 6" id="KW-1133">Transmembrane helix</keyword>
<dbReference type="InterPro" id="IPR001991">
    <property type="entry name" value="Na-dicarboxylate_symporter"/>
</dbReference>
<dbReference type="AlphaFoldDB" id="A0A9D2G2J5"/>